<dbReference type="EMBL" id="ABVL01000001">
    <property type="protein sequence ID" value="EDY21889.1"/>
    <property type="molecule type" value="Genomic_DNA"/>
</dbReference>
<dbReference type="Proteomes" id="UP000005824">
    <property type="component" value="Unassembled WGS sequence"/>
</dbReference>
<evidence type="ECO:0000313" key="1">
    <source>
        <dbReference type="EMBL" id="EDY21889.1"/>
    </source>
</evidence>
<gene>
    <name evidence="1" type="ORF">CfE428DRAFT_0014</name>
</gene>
<dbReference type="AlphaFoldDB" id="B4CTL5"/>
<protein>
    <submittedName>
        <fullName evidence="1">Uncharacterized protein</fullName>
    </submittedName>
</protein>
<keyword evidence="2" id="KW-1185">Reference proteome</keyword>
<comment type="caution">
    <text evidence="1">The sequence shown here is derived from an EMBL/GenBank/DDBJ whole genome shotgun (WGS) entry which is preliminary data.</text>
</comment>
<name>B4CTL5_9BACT</name>
<proteinExistence type="predicted"/>
<accession>B4CTL5</accession>
<organism evidence="1 2">
    <name type="scientific">Chthoniobacter flavus Ellin428</name>
    <dbReference type="NCBI Taxonomy" id="497964"/>
    <lineage>
        <taxon>Bacteria</taxon>
        <taxon>Pseudomonadati</taxon>
        <taxon>Verrucomicrobiota</taxon>
        <taxon>Spartobacteria</taxon>
        <taxon>Chthoniobacterales</taxon>
        <taxon>Chthoniobacteraceae</taxon>
        <taxon>Chthoniobacter</taxon>
    </lineage>
</organism>
<evidence type="ECO:0000313" key="2">
    <source>
        <dbReference type="Proteomes" id="UP000005824"/>
    </source>
</evidence>
<reference evidence="1 2" key="1">
    <citation type="journal article" date="2011" name="J. Bacteriol.">
        <title>Genome sequence of Chthoniobacter flavus Ellin428, an aerobic heterotrophic soil bacterium.</title>
        <authorList>
            <person name="Kant R."/>
            <person name="van Passel M.W."/>
            <person name="Palva A."/>
            <person name="Lucas S."/>
            <person name="Lapidus A."/>
            <person name="Glavina Del Rio T."/>
            <person name="Dalin E."/>
            <person name="Tice H."/>
            <person name="Bruce D."/>
            <person name="Goodwin L."/>
            <person name="Pitluck S."/>
            <person name="Larimer F.W."/>
            <person name="Land M.L."/>
            <person name="Hauser L."/>
            <person name="Sangwan P."/>
            <person name="de Vos W.M."/>
            <person name="Janssen P.H."/>
            <person name="Smidt H."/>
        </authorList>
    </citation>
    <scope>NUCLEOTIDE SEQUENCE [LARGE SCALE GENOMIC DNA]</scope>
    <source>
        <strain evidence="1 2">Ellin428</strain>
    </source>
</reference>
<sequence length="41" mass="4526">MRSRAVPNISPPAKDGNAQERILPLRCYTEFARLNTAPPAC</sequence>
<dbReference type="InParanoid" id="B4CTL5"/>